<dbReference type="EMBL" id="CP023408">
    <property type="protein sequence ID" value="AYL40511.1"/>
    <property type="molecule type" value="Genomic_DNA"/>
</dbReference>
<organism evidence="2 3">
    <name type="scientific">Streptomyces fungicidicus</name>
    <dbReference type="NCBI Taxonomy" id="68203"/>
    <lineage>
        <taxon>Bacteria</taxon>
        <taxon>Bacillati</taxon>
        <taxon>Actinomycetota</taxon>
        <taxon>Actinomycetes</taxon>
        <taxon>Kitasatosporales</taxon>
        <taxon>Streptomycetaceae</taxon>
        <taxon>Streptomyces</taxon>
    </lineage>
</organism>
<keyword evidence="3" id="KW-1185">Reference proteome</keyword>
<dbReference type="RefSeq" id="WP_163013458.1">
    <property type="nucleotide sequence ID" value="NZ_CP023408.1"/>
</dbReference>
<keyword evidence="2" id="KW-0614">Plasmid</keyword>
<proteinExistence type="predicted"/>
<evidence type="ECO:0000313" key="2">
    <source>
        <dbReference type="EMBL" id="AYL40511.1"/>
    </source>
</evidence>
<gene>
    <name evidence="2" type="ORF">CNQ36_32480</name>
</gene>
<feature type="compositionally biased region" description="Basic and acidic residues" evidence="1">
    <location>
        <begin position="147"/>
        <end position="157"/>
    </location>
</feature>
<feature type="region of interest" description="Disordered" evidence="1">
    <location>
        <begin position="84"/>
        <end position="203"/>
    </location>
</feature>
<reference evidence="2 3" key="1">
    <citation type="submission" date="2017-09" db="EMBL/GenBank/DDBJ databases">
        <authorList>
            <person name="Zhang H."/>
            <person name="Hu S."/>
            <person name="Xu J."/>
            <person name="He Z."/>
        </authorList>
    </citation>
    <scope>NUCLEOTIDE SEQUENCE [LARGE SCALE GENOMIC DNA]</scope>
    <source>
        <strain evidence="2 3">TXX3120</strain>
        <plasmid evidence="2 3">p1</plasmid>
    </source>
</reference>
<dbReference type="KEGG" id="sfug:CNQ36_32480"/>
<protein>
    <submittedName>
        <fullName evidence="2">Uncharacterized protein</fullName>
    </submittedName>
</protein>
<sequence length="203" mass="20647">MEQDTTRPPDLPRPLRAVAARLRHLPGAGYVEKAAGGALDAIGAVSPRGRRIAVYAGAGVLGVAGVVEWPVAVTGAAVAWFTQPRPAQRPGGEPGAESPDGVGRHLPAAQEDAAGHPGTPAGNGPPVGRPEPTGPGDRLIPSRHRNGHEQHAVREQPAKVGDTATASALKQVAEATSHHAPHGGPHPDPDAAPGQPRDARHTG</sequence>
<dbReference type="Proteomes" id="UP000282170">
    <property type="component" value="Plasmid p1"/>
</dbReference>
<geneLocation type="plasmid" evidence="2 3">
    <name>p1</name>
</geneLocation>
<name>A0A494V9U8_9ACTN</name>
<accession>A0A494V9U8</accession>
<dbReference type="AlphaFoldDB" id="A0A494V9U8"/>
<evidence type="ECO:0000313" key="3">
    <source>
        <dbReference type="Proteomes" id="UP000282170"/>
    </source>
</evidence>
<evidence type="ECO:0000256" key="1">
    <source>
        <dbReference type="SAM" id="MobiDB-lite"/>
    </source>
</evidence>